<dbReference type="EMBL" id="VTPC01059932">
    <property type="protein sequence ID" value="KAF2889977.1"/>
    <property type="molecule type" value="Genomic_DNA"/>
</dbReference>
<gene>
    <name evidence="2" type="ORF">ILUMI_16195</name>
</gene>
<evidence type="ECO:0000313" key="2">
    <source>
        <dbReference type="EMBL" id="KAF2889977.1"/>
    </source>
</evidence>
<protein>
    <recommendedName>
        <fullName evidence="1">DUF5641 domain-containing protein</fullName>
    </recommendedName>
</protein>
<dbReference type="Pfam" id="PF18701">
    <property type="entry name" value="DUF5641"/>
    <property type="match status" value="1"/>
</dbReference>
<reference evidence="2" key="1">
    <citation type="submission" date="2019-08" db="EMBL/GenBank/DDBJ databases">
        <title>The genome of the North American firefly Photinus pyralis.</title>
        <authorList>
            <consortium name="Photinus pyralis genome working group"/>
            <person name="Fallon T.R."/>
            <person name="Sander Lower S.E."/>
            <person name="Weng J.-K."/>
        </authorList>
    </citation>
    <scope>NUCLEOTIDE SEQUENCE</scope>
    <source>
        <strain evidence="2">TRF0915ILg1</strain>
        <tissue evidence="2">Whole body</tissue>
    </source>
</reference>
<proteinExistence type="predicted"/>
<dbReference type="AlphaFoldDB" id="A0A8K0G667"/>
<dbReference type="InterPro" id="IPR040676">
    <property type="entry name" value="DUF5641"/>
</dbReference>
<name>A0A8K0G667_IGNLU</name>
<evidence type="ECO:0000259" key="1">
    <source>
        <dbReference type="Pfam" id="PF18701"/>
    </source>
</evidence>
<sequence>MLLERAVDTIMFLGLVVINIESSESARKECNDTAEYKKQSFLLFDHIPSHDEDHLPPLQWRMGRIQELHPGADGVTRVVPVRTQNSVVRRFFAKLCPLPNAEDDITKTKRQMVKKTTRQPTVRRQKIRQKVNGSISKGDGRIFAAIVMAVNGPPIVGEAEAVVPAPVEHIRI</sequence>
<accession>A0A8K0G667</accession>
<dbReference type="Proteomes" id="UP000801492">
    <property type="component" value="Unassembled WGS sequence"/>
</dbReference>
<evidence type="ECO:0000313" key="3">
    <source>
        <dbReference type="Proteomes" id="UP000801492"/>
    </source>
</evidence>
<keyword evidence="3" id="KW-1185">Reference proteome</keyword>
<dbReference type="OrthoDB" id="8036689at2759"/>
<feature type="domain" description="DUF5641" evidence="1">
    <location>
        <begin position="51"/>
        <end position="98"/>
    </location>
</feature>
<comment type="caution">
    <text evidence="2">The sequence shown here is derived from an EMBL/GenBank/DDBJ whole genome shotgun (WGS) entry which is preliminary data.</text>
</comment>
<organism evidence="2 3">
    <name type="scientific">Ignelater luminosus</name>
    <name type="common">Cucubano</name>
    <name type="synonym">Pyrophorus luminosus</name>
    <dbReference type="NCBI Taxonomy" id="2038154"/>
    <lineage>
        <taxon>Eukaryota</taxon>
        <taxon>Metazoa</taxon>
        <taxon>Ecdysozoa</taxon>
        <taxon>Arthropoda</taxon>
        <taxon>Hexapoda</taxon>
        <taxon>Insecta</taxon>
        <taxon>Pterygota</taxon>
        <taxon>Neoptera</taxon>
        <taxon>Endopterygota</taxon>
        <taxon>Coleoptera</taxon>
        <taxon>Polyphaga</taxon>
        <taxon>Elateriformia</taxon>
        <taxon>Elateroidea</taxon>
        <taxon>Elateridae</taxon>
        <taxon>Agrypninae</taxon>
        <taxon>Pyrophorini</taxon>
        <taxon>Ignelater</taxon>
    </lineage>
</organism>